<accession>A0A7M6DPN5</accession>
<reference evidence="3" key="1">
    <citation type="submission" date="2021-01" db="UniProtKB">
        <authorList>
            <consortium name="EnsemblMetazoa"/>
        </authorList>
    </citation>
    <scope>IDENTIFICATION</scope>
</reference>
<evidence type="ECO:0000259" key="2">
    <source>
        <dbReference type="PROSITE" id="PS50904"/>
    </source>
</evidence>
<organism evidence="3 4">
    <name type="scientific">Clytia hemisphaerica</name>
    <dbReference type="NCBI Taxonomy" id="252671"/>
    <lineage>
        <taxon>Eukaryota</taxon>
        <taxon>Metazoa</taxon>
        <taxon>Cnidaria</taxon>
        <taxon>Hydrozoa</taxon>
        <taxon>Hydroidolina</taxon>
        <taxon>Leptothecata</taxon>
        <taxon>Obeliida</taxon>
        <taxon>Clytiidae</taxon>
        <taxon>Clytia</taxon>
    </lineage>
</organism>
<protein>
    <recommendedName>
        <fullName evidence="2">PRELI/MSF1 domain-containing protein</fullName>
    </recommendedName>
</protein>
<dbReference type="InterPro" id="IPR006797">
    <property type="entry name" value="PRELI/MSF1_dom"/>
</dbReference>
<dbReference type="PANTHER" id="PTHR11158">
    <property type="entry name" value="MSF1/PX19 RELATED"/>
    <property type="match status" value="1"/>
</dbReference>
<proteinExistence type="predicted"/>
<feature type="domain" description="PRELI/MSF1" evidence="2">
    <location>
        <begin position="1"/>
        <end position="170"/>
    </location>
</feature>
<dbReference type="AlphaFoldDB" id="A0A7M6DPN5"/>
<dbReference type="OrthoDB" id="341300at2759"/>
<evidence type="ECO:0000313" key="4">
    <source>
        <dbReference type="Proteomes" id="UP000594262"/>
    </source>
</evidence>
<dbReference type="Pfam" id="PF04707">
    <property type="entry name" value="PRELI"/>
    <property type="match status" value="1"/>
</dbReference>
<dbReference type="EnsemblMetazoa" id="CLYHEMT020649.1">
    <property type="protein sequence ID" value="CLYHEMP020649.1"/>
    <property type="gene ID" value="CLYHEMG020649"/>
</dbReference>
<feature type="compositionally biased region" description="Low complexity" evidence="1">
    <location>
        <begin position="169"/>
        <end position="181"/>
    </location>
</feature>
<dbReference type="InterPro" id="IPR037365">
    <property type="entry name" value="Slowmo/Ups"/>
</dbReference>
<dbReference type="PROSITE" id="PS50904">
    <property type="entry name" value="PRELI_MSF1"/>
    <property type="match status" value="1"/>
</dbReference>
<dbReference type="Proteomes" id="UP000594262">
    <property type="component" value="Unplaced"/>
</dbReference>
<keyword evidence="4" id="KW-1185">Reference proteome</keyword>
<evidence type="ECO:0000313" key="3">
    <source>
        <dbReference type="EnsemblMetazoa" id="CLYHEMP020649.1"/>
    </source>
</evidence>
<dbReference type="GO" id="GO:0005758">
    <property type="term" value="C:mitochondrial intermembrane space"/>
    <property type="evidence" value="ECO:0007669"/>
    <property type="project" value="InterPro"/>
</dbReference>
<name>A0A7M6DPN5_9CNID</name>
<evidence type="ECO:0000256" key="1">
    <source>
        <dbReference type="SAM" id="MobiDB-lite"/>
    </source>
</evidence>
<feature type="compositionally biased region" description="Polar residues" evidence="1">
    <location>
        <begin position="184"/>
        <end position="194"/>
    </location>
</feature>
<feature type="region of interest" description="Disordered" evidence="1">
    <location>
        <begin position="162"/>
        <end position="194"/>
    </location>
</feature>
<sequence length="194" mass="22513">MRFNESVQILHHTWLDICSVFYKRYPNPQSKHVLGEDVIKRSLDENNVLKTTRIFAKTNEVPGWLMKFLPTATVYILEESHIDIQNHLITTYTRNITHNTLLSVEERCVFSIDTDNKELTSVQRRAWIESYFPGLKPVFERFGLSRYNSNIQRMHRGFTSVLGGDSSTRRTSTTATSQYRQSDVHVSNGIQSTL</sequence>